<dbReference type="GO" id="GO:0005975">
    <property type="term" value="P:carbohydrate metabolic process"/>
    <property type="evidence" value="ECO:0007669"/>
    <property type="project" value="InterPro"/>
</dbReference>
<evidence type="ECO:0000259" key="7">
    <source>
        <dbReference type="Pfam" id="PF00728"/>
    </source>
</evidence>
<organism evidence="9 10">
    <name type="scientific">Candidatus Schekmanbacteria bacterium RBG_16_38_10</name>
    <dbReference type="NCBI Taxonomy" id="1817879"/>
    <lineage>
        <taxon>Bacteria</taxon>
        <taxon>Candidatus Schekmaniibacteriota</taxon>
    </lineage>
</organism>
<protein>
    <recommendedName>
        <fullName evidence="3">beta-N-acetylhexosaminidase</fullName>
        <ecNumber evidence="3">3.2.1.52</ecNumber>
    </recommendedName>
</protein>
<dbReference type="PRINTS" id="PR00738">
    <property type="entry name" value="GLHYDRLASE20"/>
</dbReference>
<evidence type="ECO:0000256" key="1">
    <source>
        <dbReference type="ARBA" id="ARBA00001231"/>
    </source>
</evidence>
<dbReference type="InterPro" id="IPR015883">
    <property type="entry name" value="Glyco_hydro_20_cat"/>
</dbReference>
<accession>A0A1F7RQ11</accession>
<keyword evidence="5" id="KW-0326">Glycosidase</keyword>
<dbReference type="Gene3D" id="3.20.20.80">
    <property type="entry name" value="Glycosidases"/>
    <property type="match status" value="1"/>
</dbReference>
<gene>
    <name evidence="9" type="ORF">A2W05_08055</name>
</gene>
<dbReference type="Gene3D" id="3.30.379.10">
    <property type="entry name" value="Chitobiase/beta-hexosaminidase domain 2-like"/>
    <property type="match status" value="1"/>
</dbReference>
<evidence type="ECO:0000313" key="10">
    <source>
        <dbReference type="Proteomes" id="UP000178797"/>
    </source>
</evidence>
<comment type="similarity">
    <text evidence="2">Belongs to the glycosyl hydrolase 20 family.</text>
</comment>
<dbReference type="EMBL" id="MGDE01000216">
    <property type="protein sequence ID" value="OGL43655.1"/>
    <property type="molecule type" value="Genomic_DNA"/>
</dbReference>
<evidence type="ECO:0000256" key="4">
    <source>
        <dbReference type="ARBA" id="ARBA00022801"/>
    </source>
</evidence>
<evidence type="ECO:0000256" key="3">
    <source>
        <dbReference type="ARBA" id="ARBA00012663"/>
    </source>
</evidence>
<name>A0A1F7RQ11_9BACT</name>
<evidence type="ECO:0000256" key="5">
    <source>
        <dbReference type="ARBA" id="ARBA00023295"/>
    </source>
</evidence>
<dbReference type="InterPro" id="IPR025705">
    <property type="entry name" value="Beta_hexosaminidase_sua/sub"/>
</dbReference>
<evidence type="ECO:0000259" key="8">
    <source>
        <dbReference type="Pfam" id="PF02838"/>
    </source>
</evidence>
<keyword evidence="4" id="KW-0378">Hydrolase</keyword>
<dbReference type="GO" id="GO:0016020">
    <property type="term" value="C:membrane"/>
    <property type="evidence" value="ECO:0007669"/>
    <property type="project" value="TreeGrafter"/>
</dbReference>
<dbReference type="GO" id="GO:0030203">
    <property type="term" value="P:glycosaminoglycan metabolic process"/>
    <property type="evidence" value="ECO:0007669"/>
    <property type="project" value="TreeGrafter"/>
</dbReference>
<dbReference type="SUPFAM" id="SSF51445">
    <property type="entry name" value="(Trans)glycosidases"/>
    <property type="match status" value="1"/>
</dbReference>
<feature type="active site" description="Proton donor" evidence="6">
    <location>
        <position position="295"/>
    </location>
</feature>
<reference evidence="9 10" key="1">
    <citation type="journal article" date="2016" name="Nat. Commun.">
        <title>Thousands of microbial genomes shed light on interconnected biogeochemical processes in an aquifer system.</title>
        <authorList>
            <person name="Anantharaman K."/>
            <person name="Brown C.T."/>
            <person name="Hug L.A."/>
            <person name="Sharon I."/>
            <person name="Castelle C.J."/>
            <person name="Probst A.J."/>
            <person name="Thomas B.C."/>
            <person name="Singh A."/>
            <person name="Wilkins M.J."/>
            <person name="Karaoz U."/>
            <person name="Brodie E.L."/>
            <person name="Williams K.H."/>
            <person name="Hubbard S.S."/>
            <person name="Banfield J.F."/>
        </authorList>
    </citation>
    <scope>NUCLEOTIDE SEQUENCE [LARGE SCALE GENOMIC DNA]</scope>
</reference>
<dbReference type="PANTHER" id="PTHR22600">
    <property type="entry name" value="BETA-HEXOSAMINIDASE"/>
    <property type="match status" value="1"/>
</dbReference>
<dbReference type="InterPro" id="IPR017853">
    <property type="entry name" value="GH"/>
</dbReference>
<dbReference type="SUPFAM" id="SSF55545">
    <property type="entry name" value="beta-N-acetylhexosaminidase-like domain"/>
    <property type="match status" value="1"/>
</dbReference>
<dbReference type="InterPro" id="IPR015882">
    <property type="entry name" value="HEX_bac_N"/>
</dbReference>
<sequence length="458" mass="53196">MSAKNLIKILLMMFLSLCYIDNSYALEFLPQPQKISLNYDKKIVVDSSATLDLPTDFKNKFYVAIAEFHKTISVFPKNDSKIIISANVTNKISHDSLPKYVSEVLQKPEAYWITIRDKNIQIVGSDLMGTLHGLTTLEYLLKKNSGKIAEGEILDWPEIKIRAFHFVLRIGVRFEEAKEFLAKLRHGHYNTLIILIENSVKLDSMKELVTHKNAWSKKKFIEFINYAKGLGLEVVPEIKLLTHQEKLLKDKYLNLMYNISTYDPRKEEVYKIIFPMLDELVSLAKAKAIHIGHDEARRAGRKARLKEKEMIPAELFLKDILRIYEYSREKKVEVWMWGDMLIGKKEFPQMFQKHLHGNADYIAIRTKIPKDIVICDWHYFDEQKDFPSSKLFAELGHRVLGATWHKEETIKNFSRYITNLPKNGEGMIASSWYSVKDKGWGTIEEIAAKSAEAFWNAK</sequence>
<dbReference type="InterPro" id="IPR029018">
    <property type="entry name" value="Hex-like_dom2"/>
</dbReference>
<dbReference type="EC" id="3.2.1.52" evidence="3"/>
<feature type="domain" description="Glycoside hydrolase family 20 catalytic" evidence="7">
    <location>
        <begin position="206"/>
        <end position="381"/>
    </location>
</feature>
<evidence type="ECO:0000256" key="2">
    <source>
        <dbReference type="ARBA" id="ARBA00006285"/>
    </source>
</evidence>
<dbReference type="GO" id="GO:0004563">
    <property type="term" value="F:beta-N-acetylhexosaminidase activity"/>
    <property type="evidence" value="ECO:0007669"/>
    <property type="project" value="UniProtKB-EC"/>
</dbReference>
<dbReference type="Pfam" id="PF00728">
    <property type="entry name" value="Glyco_hydro_20"/>
    <property type="match status" value="1"/>
</dbReference>
<dbReference type="PANTHER" id="PTHR22600:SF57">
    <property type="entry name" value="BETA-N-ACETYLHEXOSAMINIDASE"/>
    <property type="match status" value="1"/>
</dbReference>
<feature type="domain" description="Beta-hexosaminidase bacterial type N-terminal" evidence="8">
    <location>
        <begin position="29"/>
        <end position="156"/>
    </location>
</feature>
<comment type="caution">
    <text evidence="9">The sequence shown here is derived from an EMBL/GenBank/DDBJ whole genome shotgun (WGS) entry which is preliminary data.</text>
</comment>
<dbReference type="Proteomes" id="UP000178797">
    <property type="component" value="Unassembled WGS sequence"/>
</dbReference>
<proteinExistence type="inferred from homology"/>
<evidence type="ECO:0000313" key="9">
    <source>
        <dbReference type="EMBL" id="OGL43655.1"/>
    </source>
</evidence>
<comment type="catalytic activity">
    <reaction evidence="1">
        <text>Hydrolysis of terminal non-reducing N-acetyl-D-hexosamine residues in N-acetyl-beta-D-hexosaminides.</text>
        <dbReference type="EC" id="3.2.1.52"/>
    </reaction>
</comment>
<evidence type="ECO:0000256" key="6">
    <source>
        <dbReference type="PIRSR" id="PIRSR625705-1"/>
    </source>
</evidence>
<dbReference type="AlphaFoldDB" id="A0A1F7RQ11"/>
<dbReference type="Pfam" id="PF02838">
    <property type="entry name" value="Glyco_hydro_20b"/>
    <property type="match status" value="1"/>
</dbReference>